<evidence type="ECO:0000313" key="1">
    <source>
        <dbReference type="EMBL" id="UZP76187.1"/>
    </source>
</evidence>
<dbReference type="AlphaFoldDB" id="A0AAE9PR60"/>
<proteinExistence type="predicted"/>
<dbReference type="EMBL" id="CP097770">
    <property type="protein sequence ID" value="UZP76187.1"/>
    <property type="molecule type" value="Genomic_DNA"/>
</dbReference>
<name>A0AAE9PR60_PAEPO</name>
<gene>
    <name evidence="1" type="ORF">MF626_06630</name>
</gene>
<organism evidence="1">
    <name type="scientific">Paenibacillus polymyxa</name>
    <name type="common">Bacillus polymyxa</name>
    <dbReference type="NCBI Taxonomy" id="1406"/>
    <lineage>
        <taxon>Bacteria</taxon>
        <taxon>Bacillati</taxon>
        <taxon>Bacillota</taxon>
        <taxon>Bacilli</taxon>
        <taxon>Bacillales</taxon>
        <taxon>Paenibacillaceae</taxon>
        <taxon>Paenibacillus</taxon>
    </lineage>
</organism>
<reference evidence="1" key="1">
    <citation type="submission" date="2022-11" db="EMBL/GenBank/DDBJ databases">
        <authorList>
            <person name="Vasilchenko N.G."/>
            <person name="Prazdnova E.V."/>
            <person name="Gorovtsov A.V."/>
            <person name="Chistyakov V.A."/>
            <person name="Pak M.L."/>
        </authorList>
    </citation>
    <scope>NUCLEOTIDE SEQUENCE</scope>
    <source>
        <strain evidence="1">R 4.5</strain>
    </source>
</reference>
<protein>
    <submittedName>
        <fullName evidence="1">Uncharacterized protein</fullName>
    </submittedName>
</protein>
<sequence>MIDNADVNNRFQAKAGRILPAFFVLNGTPNYCYESLKQADEIVEYQT</sequence>
<accession>A0AAE9PR60</accession>